<dbReference type="GO" id="GO:0005524">
    <property type="term" value="F:ATP binding"/>
    <property type="evidence" value="ECO:0007669"/>
    <property type="project" value="InterPro"/>
</dbReference>
<dbReference type="PANTHER" id="PTHR37542:SF3">
    <property type="entry name" value="PRION-INHIBITION AND PROPAGATION HELO DOMAIN-CONTAINING PROTEIN"/>
    <property type="match status" value="1"/>
</dbReference>
<sequence>MAEPLGIIGSLVGIAQVAKTAVDLYALYSDVRNASEDVHKVFSLFRLERVRFFLWCDYVGLTTLILVSTDSTASTNNCTTHDSLALAKTRLSSVFQHPWTLDIVSVALEHINRTFQEAGSLLETYTTKSAKSQSALSQLMFTEEAARPEGSTRLINRFNPDLSPSWGRNTRGAPKASLGFREKLAWSFKDQAKFKRFLDELRHYNDALRSILTAYETVQLERQNELLATTSALGSVVEATVVDENDSPKDIGKVAERTDMQRLVEMRTRSLQIAQPSNHTATSDAGAVSPTLVHITRASLELPMVQHDATLLAPRVVGKYKGQHVLVEWKYYSHRLTSPEFAYMRQRTAMLVLQLQQSAGVDGFSVLKCQGHFEDPDYHRIGIVFNLEPNFIPKNMQERMLEDRRQRKVRDLGARVAVARSLVLTFFRLHSVGWLHKNFRSDNVLLLESQEVGNSADDFELGPAFVCGFDLSRQDMPYELTERLPTQLREQSVARERDLYRHPDLSAPTQHILVDSNPVEEYEPPRDVSSQPRYCKAYDAYSLGVVLVEIGLWQPVRQLVRKGEAPAVFHARLLSEFLPELRYRMGKNYYNLVAKCLSGEFGDAGVGLAEESETNEHQEHSRKWLEAFLQDAVSVLERMQI</sequence>
<dbReference type="Pfam" id="PF14479">
    <property type="entry name" value="HeLo"/>
    <property type="match status" value="1"/>
</dbReference>
<dbReference type="InterPro" id="IPR000719">
    <property type="entry name" value="Prot_kinase_dom"/>
</dbReference>
<dbReference type="InterPro" id="IPR029498">
    <property type="entry name" value="HeLo_dom"/>
</dbReference>
<dbReference type="Gene3D" id="1.20.120.1020">
    <property type="entry name" value="Prion-inhibition and propagation, HeLo domain"/>
    <property type="match status" value="1"/>
</dbReference>
<dbReference type="InterPro" id="IPR038305">
    <property type="entry name" value="HeLo_sf"/>
</dbReference>
<evidence type="ECO:0000313" key="2">
    <source>
        <dbReference type="EMBL" id="KAF2822074.1"/>
    </source>
</evidence>
<dbReference type="GO" id="GO:0004672">
    <property type="term" value="F:protein kinase activity"/>
    <property type="evidence" value="ECO:0007669"/>
    <property type="project" value="InterPro"/>
</dbReference>
<accession>A0A6A6ZNX1</accession>
<dbReference type="Proteomes" id="UP000799424">
    <property type="component" value="Unassembled WGS sequence"/>
</dbReference>
<dbReference type="Gene3D" id="1.10.510.10">
    <property type="entry name" value="Transferase(Phosphotransferase) domain 1"/>
    <property type="match status" value="1"/>
</dbReference>
<dbReference type="OrthoDB" id="1911848at2759"/>
<dbReference type="PROSITE" id="PS50011">
    <property type="entry name" value="PROTEIN_KINASE_DOM"/>
    <property type="match status" value="1"/>
</dbReference>
<dbReference type="AlphaFoldDB" id="A0A6A6ZNX1"/>
<name>A0A6A6ZNX1_9PLEO</name>
<protein>
    <recommendedName>
        <fullName evidence="1">Protein kinase domain-containing protein</fullName>
    </recommendedName>
</protein>
<proteinExistence type="predicted"/>
<organism evidence="2 3">
    <name type="scientific">Ophiobolus disseminans</name>
    <dbReference type="NCBI Taxonomy" id="1469910"/>
    <lineage>
        <taxon>Eukaryota</taxon>
        <taxon>Fungi</taxon>
        <taxon>Dikarya</taxon>
        <taxon>Ascomycota</taxon>
        <taxon>Pezizomycotina</taxon>
        <taxon>Dothideomycetes</taxon>
        <taxon>Pleosporomycetidae</taxon>
        <taxon>Pleosporales</taxon>
        <taxon>Pleosporineae</taxon>
        <taxon>Phaeosphaeriaceae</taxon>
        <taxon>Ophiobolus</taxon>
    </lineage>
</organism>
<dbReference type="SUPFAM" id="SSF56112">
    <property type="entry name" value="Protein kinase-like (PK-like)"/>
    <property type="match status" value="1"/>
</dbReference>
<feature type="domain" description="Protein kinase" evidence="1">
    <location>
        <begin position="279"/>
        <end position="641"/>
    </location>
</feature>
<dbReference type="InterPro" id="IPR011009">
    <property type="entry name" value="Kinase-like_dom_sf"/>
</dbReference>
<gene>
    <name evidence="2" type="ORF">CC86DRAFT_425642</name>
</gene>
<evidence type="ECO:0000259" key="1">
    <source>
        <dbReference type="PROSITE" id="PS50011"/>
    </source>
</evidence>
<reference evidence="2" key="1">
    <citation type="journal article" date="2020" name="Stud. Mycol.">
        <title>101 Dothideomycetes genomes: a test case for predicting lifestyles and emergence of pathogens.</title>
        <authorList>
            <person name="Haridas S."/>
            <person name="Albert R."/>
            <person name="Binder M."/>
            <person name="Bloem J."/>
            <person name="Labutti K."/>
            <person name="Salamov A."/>
            <person name="Andreopoulos B."/>
            <person name="Baker S."/>
            <person name="Barry K."/>
            <person name="Bills G."/>
            <person name="Bluhm B."/>
            <person name="Cannon C."/>
            <person name="Castanera R."/>
            <person name="Culley D."/>
            <person name="Daum C."/>
            <person name="Ezra D."/>
            <person name="Gonzalez J."/>
            <person name="Henrissat B."/>
            <person name="Kuo A."/>
            <person name="Liang C."/>
            <person name="Lipzen A."/>
            <person name="Lutzoni F."/>
            <person name="Magnuson J."/>
            <person name="Mondo S."/>
            <person name="Nolan M."/>
            <person name="Ohm R."/>
            <person name="Pangilinan J."/>
            <person name="Park H.-J."/>
            <person name="Ramirez L."/>
            <person name="Alfaro M."/>
            <person name="Sun H."/>
            <person name="Tritt A."/>
            <person name="Yoshinaga Y."/>
            <person name="Zwiers L.-H."/>
            <person name="Turgeon B."/>
            <person name="Goodwin S."/>
            <person name="Spatafora J."/>
            <person name="Crous P."/>
            <person name="Grigoriev I."/>
        </authorList>
    </citation>
    <scope>NUCLEOTIDE SEQUENCE</scope>
    <source>
        <strain evidence="2">CBS 113818</strain>
    </source>
</reference>
<dbReference type="PANTHER" id="PTHR37542">
    <property type="entry name" value="HELO DOMAIN-CONTAINING PROTEIN-RELATED"/>
    <property type="match status" value="1"/>
</dbReference>
<dbReference type="EMBL" id="MU006235">
    <property type="protein sequence ID" value="KAF2822074.1"/>
    <property type="molecule type" value="Genomic_DNA"/>
</dbReference>
<evidence type="ECO:0000313" key="3">
    <source>
        <dbReference type="Proteomes" id="UP000799424"/>
    </source>
</evidence>
<keyword evidence="3" id="KW-1185">Reference proteome</keyword>